<sequence>MESNVEILEQQNQDLKGEAATIQDLCLVFLGIHVMGCRRDGTLKVHEEQEQQNVTSRNLPPFLAHKQTSQSEDKWQSLEEHLYAVEGGDKYRLEAVDMFLVPNIGLLIDFKTLEFDKYKGSSFPVYI</sequence>
<keyword evidence="2" id="KW-1185">Reference proteome</keyword>
<comment type="caution">
    <text evidence="1">The sequence shown here is derived from an EMBL/GenBank/DDBJ whole genome shotgun (WGS) entry which is preliminary data.</text>
</comment>
<protein>
    <submittedName>
        <fullName evidence="1">Uncharacterized protein</fullName>
    </submittedName>
</protein>
<accession>A0A371GTA2</accession>
<name>A0A371GTA2_MUCPR</name>
<gene>
    <name evidence="1" type="ORF">CR513_24006</name>
</gene>
<dbReference type="EMBL" id="QJKJ01004549">
    <property type="protein sequence ID" value="RDX93696.1"/>
    <property type="molecule type" value="Genomic_DNA"/>
</dbReference>
<evidence type="ECO:0000313" key="1">
    <source>
        <dbReference type="EMBL" id="RDX93696.1"/>
    </source>
</evidence>
<feature type="non-terminal residue" evidence="1">
    <location>
        <position position="1"/>
    </location>
</feature>
<evidence type="ECO:0000313" key="2">
    <source>
        <dbReference type="Proteomes" id="UP000257109"/>
    </source>
</evidence>
<organism evidence="1 2">
    <name type="scientific">Mucuna pruriens</name>
    <name type="common">Velvet bean</name>
    <name type="synonym">Dolichos pruriens</name>
    <dbReference type="NCBI Taxonomy" id="157652"/>
    <lineage>
        <taxon>Eukaryota</taxon>
        <taxon>Viridiplantae</taxon>
        <taxon>Streptophyta</taxon>
        <taxon>Embryophyta</taxon>
        <taxon>Tracheophyta</taxon>
        <taxon>Spermatophyta</taxon>
        <taxon>Magnoliopsida</taxon>
        <taxon>eudicotyledons</taxon>
        <taxon>Gunneridae</taxon>
        <taxon>Pentapetalae</taxon>
        <taxon>rosids</taxon>
        <taxon>fabids</taxon>
        <taxon>Fabales</taxon>
        <taxon>Fabaceae</taxon>
        <taxon>Papilionoideae</taxon>
        <taxon>50 kb inversion clade</taxon>
        <taxon>NPAAA clade</taxon>
        <taxon>indigoferoid/millettioid clade</taxon>
        <taxon>Phaseoleae</taxon>
        <taxon>Mucuna</taxon>
    </lineage>
</organism>
<dbReference type="AlphaFoldDB" id="A0A371GTA2"/>
<dbReference type="Proteomes" id="UP000257109">
    <property type="component" value="Unassembled WGS sequence"/>
</dbReference>
<reference evidence="1" key="1">
    <citation type="submission" date="2018-05" db="EMBL/GenBank/DDBJ databases">
        <title>Draft genome of Mucuna pruriens seed.</title>
        <authorList>
            <person name="Nnadi N.E."/>
            <person name="Vos R."/>
            <person name="Hasami M.H."/>
            <person name="Devisetty U.K."/>
            <person name="Aguiy J.C."/>
        </authorList>
    </citation>
    <scope>NUCLEOTIDE SEQUENCE [LARGE SCALE GENOMIC DNA]</scope>
    <source>
        <strain evidence="1">JCA_2017</strain>
    </source>
</reference>
<proteinExistence type="predicted"/>